<feature type="transmembrane region" description="Helical" evidence="1">
    <location>
        <begin position="84"/>
        <end position="103"/>
    </location>
</feature>
<name>A0A5B7X6W1_9FLAO</name>
<keyword evidence="3" id="KW-1185">Reference proteome</keyword>
<dbReference type="AlphaFoldDB" id="A0A5B7X6W1"/>
<dbReference type="RefSeq" id="WP_139067774.1">
    <property type="nucleotide sequence ID" value="NZ_CP040812.1"/>
</dbReference>
<keyword evidence="1" id="KW-0472">Membrane</keyword>
<keyword evidence="1" id="KW-0812">Transmembrane</keyword>
<organism evidence="2 3">
    <name type="scientific">Antarcticibacterium flavum</name>
    <dbReference type="NCBI Taxonomy" id="2058175"/>
    <lineage>
        <taxon>Bacteria</taxon>
        <taxon>Pseudomonadati</taxon>
        <taxon>Bacteroidota</taxon>
        <taxon>Flavobacteriia</taxon>
        <taxon>Flavobacteriales</taxon>
        <taxon>Flavobacteriaceae</taxon>
        <taxon>Antarcticibacterium</taxon>
    </lineage>
</organism>
<proteinExistence type="predicted"/>
<protein>
    <recommendedName>
        <fullName evidence="4">DUF3379 domain-containing protein</fullName>
    </recommendedName>
</protein>
<evidence type="ECO:0000313" key="3">
    <source>
        <dbReference type="Proteomes" id="UP000309016"/>
    </source>
</evidence>
<dbReference type="EMBL" id="CP040812">
    <property type="protein sequence ID" value="QCY71226.1"/>
    <property type="molecule type" value="Genomic_DNA"/>
</dbReference>
<evidence type="ECO:0008006" key="4">
    <source>
        <dbReference type="Google" id="ProtNLM"/>
    </source>
</evidence>
<keyword evidence="1" id="KW-1133">Transmembrane helix</keyword>
<accession>A0A5B7X6W1</accession>
<evidence type="ECO:0000313" key="2">
    <source>
        <dbReference type="EMBL" id="QCY71226.1"/>
    </source>
</evidence>
<dbReference type="Proteomes" id="UP000309016">
    <property type="component" value="Chromosome"/>
</dbReference>
<gene>
    <name evidence="2" type="ORF">FHG64_18530</name>
</gene>
<dbReference type="KEGG" id="afla:FHG64_18530"/>
<evidence type="ECO:0000256" key="1">
    <source>
        <dbReference type="SAM" id="Phobius"/>
    </source>
</evidence>
<sequence>MKRNKLPYSQKSGFQVPENYFQDLEDRIMNKVTNDESSLEYLKGQSGFVVPQDYFEQFEGKVIDKLGLDTPDKKVIPLWKKKKFYYTTAVAAVFIAIISTVLFNPVLPDYTMENIELAAFEEYIDRGYIDLNFNEISAFITEEGYAGDSFNTAELSDEEMLDYLNENVEDPELLFD</sequence>
<reference evidence="2 3" key="1">
    <citation type="submission" date="2019-06" db="EMBL/GenBank/DDBJ databases">
        <title>Complete genome sequence of Antarcticibacterium flavum KCTC 52984T from an Antarctic marine sediment.</title>
        <authorList>
            <person name="Lee Y.M."/>
            <person name="Shin S.C."/>
        </authorList>
    </citation>
    <scope>NUCLEOTIDE SEQUENCE [LARGE SCALE GENOMIC DNA]</scope>
    <source>
        <strain evidence="2 3">KCTC 52984</strain>
    </source>
</reference>
<dbReference type="OrthoDB" id="981524at2"/>